<dbReference type="Proteomes" id="UP000315010">
    <property type="component" value="Unassembled WGS sequence"/>
</dbReference>
<accession>A0A5C5Z440</accession>
<gene>
    <name evidence="1" type="ORF">CA13_34300</name>
</gene>
<protein>
    <submittedName>
        <fullName evidence="1">Uncharacterized protein</fullName>
    </submittedName>
</protein>
<dbReference type="AlphaFoldDB" id="A0A5C5Z440"/>
<keyword evidence="2" id="KW-1185">Reference proteome</keyword>
<evidence type="ECO:0000313" key="1">
    <source>
        <dbReference type="EMBL" id="TWT81975.1"/>
    </source>
</evidence>
<dbReference type="EMBL" id="SJPJ01000001">
    <property type="protein sequence ID" value="TWT81975.1"/>
    <property type="molecule type" value="Genomic_DNA"/>
</dbReference>
<organism evidence="1 2">
    <name type="scientific">Novipirellula herctigrandis</name>
    <dbReference type="NCBI Taxonomy" id="2527986"/>
    <lineage>
        <taxon>Bacteria</taxon>
        <taxon>Pseudomonadati</taxon>
        <taxon>Planctomycetota</taxon>
        <taxon>Planctomycetia</taxon>
        <taxon>Pirellulales</taxon>
        <taxon>Pirellulaceae</taxon>
        <taxon>Novipirellula</taxon>
    </lineage>
</organism>
<comment type="caution">
    <text evidence="1">The sequence shown here is derived from an EMBL/GenBank/DDBJ whole genome shotgun (WGS) entry which is preliminary data.</text>
</comment>
<reference evidence="1 2" key="1">
    <citation type="submission" date="2019-02" db="EMBL/GenBank/DDBJ databases">
        <title>Deep-cultivation of Planctomycetes and their phenomic and genomic characterization uncovers novel biology.</title>
        <authorList>
            <person name="Wiegand S."/>
            <person name="Jogler M."/>
            <person name="Boedeker C."/>
            <person name="Pinto D."/>
            <person name="Vollmers J."/>
            <person name="Rivas-Marin E."/>
            <person name="Kohn T."/>
            <person name="Peeters S.H."/>
            <person name="Heuer A."/>
            <person name="Rast P."/>
            <person name="Oberbeckmann S."/>
            <person name="Bunk B."/>
            <person name="Jeske O."/>
            <person name="Meyerdierks A."/>
            <person name="Storesund J.E."/>
            <person name="Kallscheuer N."/>
            <person name="Luecker S."/>
            <person name="Lage O.M."/>
            <person name="Pohl T."/>
            <person name="Merkel B.J."/>
            <person name="Hornburger P."/>
            <person name="Mueller R.-W."/>
            <person name="Bruemmer F."/>
            <person name="Labrenz M."/>
            <person name="Spormann A.M."/>
            <person name="Op Den Camp H."/>
            <person name="Overmann J."/>
            <person name="Amann R."/>
            <person name="Jetten M.S.M."/>
            <person name="Mascher T."/>
            <person name="Medema M.H."/>
            <person name="Devos D.P."/>
            <person name="Kaster A.-K."/>
            <person name="Ovreas L."/>
            <person name="Rohde M."/>
            <person name="Galperin M.Y."/>
            <person name="Jogler C."/>
        </authorList>
    </citation>
    <scope>NUCLEOTIDE SEQUENCE [LARGE SCALE GENOMIC DNA]</scope>
    <source>
        <strain evidence="1 2">CA13</strain>
    </source>
</reference>
<name>A0A5C5Z440_9BACT</name>
<proteinExistence type="predicted"/>
<sequence>MTGRFNDYPLTAIRIQVPARFKHIKAASFIN</sequence>
<evidence type="ECO:0000313" key="2">
    <source>
        <dbReference type="Proteomes" id="UP000315010"/>
    </source>
</evidence>